<feature type="domain" description="DUF4064" evidence="3">
    <location>
        <begin position="3"/>
        <end position="105"/>
    </location>
</feature>
<dbReference type="Proteomes" id="UP000321598">
    <property type="component" value="Unassembled WGS sequence"/>
</dbReference>
<gene>
    <name evidence="5" type="ORF">NCTC12413_00211</name>
    <name evidence="4" type="ORF">SAR03_15600</name>
</gene>
<reference evidence="4 7" key="2">
    <citation type="submission" date="2019-07" db="EMBL/GenBank/DDBJ databases">
        <title>Whole genome shotgun sequence of Staphylococcus arlettae NBRC 109765.</title>
        <authorList>
            <person name="Hosoyama A."/>
            <person name="Uohara A."/>
            <person name="Ohji S."/>
            <person name="Ichikawa N."/>
        </authorList>
    </citation>
    <scope>NUCLEOTIDE SEQUENCE [LARGE SCALE GENOMIC DNA]</scope>
    <source>
        <strain evidence="4 7">NBRC 109765</strain>
    </source>
</reference>
<evidence type="ECO:0000256" key="2">
    <source>
        <dbReference type="SAM" id="Phobius"/>
    </source>
</evidence>
<dbReference type="InterPro" id="IPR025273">
    <property type="entry name" value="DUF4064"/>
</dbReference>
<dbReference type="OrthoDB" id="2414536at2"/>
<feature type="transmembrane region" description="Helical" evidence="2">
    <location>
        <begin position="12"/>
        <end position="37"/>
    </location>
</feature>
<feature type="transmembrane region" description="Helical" evidence="2">
    <location>
        <begin position="57"/>
        <end position="82"/>
    </location>
</feature>
<dbReference type="Proteomes" id="UP000254956">
    <property type="component" value="Unassembled WGS sequence"/>
</dbReference>
<evidence type="ECO:0000313" key="4">
    <source>
        <dbReference type="EMBL" id="GEQ00523.1"/>
    </source>
</evidence>
<evidence type="ECO:0000313" key="6">
    <source>
        <dbReference type="Proteomes" id="UP000254956"/>
    </source>
</evidence>
<keyword evidence="2" id="KW-1133">Transmembrane helix</keyword>
<feature type="compositionally biased region" description="Basic and acidic residues" evidence="1">
    <location>
        <begin position="147"/>
        <end position="175"/>
    </location>
</feature>
<dbReference type="RefSeq" id="WP_103388268.1">
    <property type="nucleotide sequence ID" value="NZ_BKAV01000016.1"/>
</dbReference>
<dbReference type="AlphaFoldDB" id="A0A380BWG8"/>
<organism evidence="5 6">
    <name type="scientific">Staphylococcus arlettae</name>
    <dbReference type="NCBI Taxonomy" id="29378"/>
    <lineage>
        <taxon>Bacteria</taxon>
        <taxon>Bacillati</taxon>
        <taxon>Bacillota</taxon>
        <taxon>Bacilli</taxon>
        <taxon>Bacillales</taxon>
        <taxon>Staphylococcaceae</taxon>
        <taxon>Staphylococcus</taxon>
    </lineage>
</organism>
<feature type="region of interest" description="Disordered" evidence="1">
    <location>
        <begin position="131"/>
        <end position="175"/>
    </location>
</feature>
<evidence type="ECO:0000313" key="5">
    <source>
        <dbReference type="EMBL" id="SUJ07898.1"/>
    </source>
</evidence>
<reference evidence="5 6" key="1">
    <citation type="submission" date="2018-06" db="EMBL/GenBank/DDBJ databases">
        <authorList>
            <consortium name="Pathogen Informatics"/>
            <person name="Doyle S."/>
        </authorList>
    </citation>
    <scope>NUCLEOTIDE SEQUENCE [LARGE SCALE GENOMIC DNA]</scope>
    <source>
        <strain evidence="5 6">NCTC12413</strain>
    </source>
</reference>
<name>A0A380BWG8_9STAP</name>
<proteinExistence type="predicted"/>
<sequence length="175" mass="19159">MISRTGERILAWIGVGIQLLGVLMWGGILLFMGSAGFEEELRADPSLTPSEASESATIFLVIMGVGLAIGLIVLIGTIIGSIKIGKSNKLAGILLLVFGIISLILNWISAILWIIAGIMLLVRKPEPKTFGNDLRSERTGDSYNDSSTEHNEREHQSMKSLDEVEQRKSDDPYKY</sequence>
<feature type="transmembrane region" description="Helical" evidence="2">
    <location>
        <begin position="94"/>
        <end position="122"/>
    </location>
</feature>
<evidence type="ECO:0000259" key="3">
    <source>
        <dbReference type="Pfam" id="PF13273"/>
    </source>
</evidence>
<keyword evidence="2" id="KW-0472">Membrane</keyword>
<dbReference type="Pfam" id="PF13273">
    <property type="entry name" value="DUF4064"/>
    <property type="match status" value="1"/>
</dbReference>
<keyword evidence="7" id="KW-1185">Reference proteome</keyword>
<evidence type="ECO:0000256" key="1">
    <source>
        <dbReference type="SAM" id="MobiDB-lite"/>
    </source>
</evidence>
<protein>
    <submittedName>
        <fullName evidence="5">Membrane protein</fullName>
    </submittedName>
</protein>
<keyword evidence="2" id="KW-0812">Transmembrane</keyword>
<evidence type="ECO:0000313" key="7">
    <source>
        <dbReference type="Proteomes" id="UP000321598"/>
    </source>
</evidence>
<dbReference type="EMBL" id="BKAV01000016">
    <property type="protein sequence ID" value="GEQ00523.1"/>
    <property type="molecule type" value="Genomic_DNA"/>
</dbReference>
<accession>A0A380BWG8</accession>
<dbReference type="EMBL" id="UGZE01000001">
    <property type="protein sequence ID" value="SUJ07898.1"/>
    <property type="molecule type" value="Genomic_DNA"/>
</dbReference>